<keyword evidence="2 4" id="KW-0863">Zinc-finger</keyword>
<dbReference type="SUPFAM" id="SSF57667">
    <property type="entry name" value="beta-beta-alpha zinc fingers"/>
    <property type="match status" value="1"/>
</dbReference>
<dbReference type="AlphaFoldDB" id="A0AAD9BJ87"/>
<organism evidence="6 7">
    <name type="scientific">Dissostichus eleginoides</name>
    <name type="common">Patagonian toothfish</name>
    <name type="synonym">Dissostichus amissus</name>
    <dbReference type="NCBI Taxonomy" id="100907"/>
    <lineage>
        <taxon>Eukaryota</taxon>
        <taxon>Metazoa</taxon>
        <taxon>Chordata</taxon>
        <taxon>Craniata</taxon>
        <taxon>Vertebrata</taxon>
        <taxon>Euteleostomi</taxon>
        <taxon>Actinopterygii</taxon>
        <taxon>Neopterygii</taxon>
        <taxon>Teleostei</taxon>
        <taxon>Neoteleostei</taxon>
        <taxon>Acanthomorphata</taxon>
        <taxon>Eupercaria</taxon>
        <taxon>Perciformes</taxon>
        <taxon>Notothenioidei</taxon>
        <taxon>Nototheniidae</taxon>
        <taxon>Dissostichus</taxon>
    </lineage>
</organism>
<dbReference type="PROSITE" id="PS50808">
    <property type="entry name" value="ZF_BED"/>
    <property type="match status" value="1"/>
</dbReference>
<dbReference type="InterPro" id="IPR026939">
    <property type="entry name" value="ZNF706/At2g23090_sf"/>
</dbReference>
<protein>
    <submittedName>
        <fullName evidence="6">Zinc finger BED domain containing protein 1</fullName>
    </submittedName>
</protein>
<evidence type="ECO:0000256" key="3">
    <source>
        <dbReference type="ARBA" id="ARBA00022833"/>
    </source>
</evidence>
<evidence type="ECO:0000313" key="6">
    <source>
        <dbReference type="EMBL" id="KAK1883723.1"/>
    </source>
</evidence>
<dbReference type="GO" id="GO:0008270">
    <property type="term" value="F:zinc ion binding"/>
    <property type="evidence" value="ECO:0007669"/>
    <property type="project" value="UniProtKB-KW"/>
</dbReference>
<sequence>MDGESDSDVEELVPKNNSTSVVWNYFGFYTTDTDQTNVICKICKKENVKATDGNTSGLRDHLKRKHQKEYAEFGLLMKRLANGGKT</sequence>
<proteinExistence type="predicted"/>
<gene>
    <name evidence="6" type="ORF">KUDE01_022048</name>
</gene>
<comment type="caution">
    <text evidence="6">The sequence shown here is derived from an EMBL/GenBank/DDBJ whole genome shotgun (WGS) entry which is preliminary data.</text>
</comment>
<feature type="domain" description="BED-type" evidence="5">
    <location>
        <begin position="17"/>
        <end position="73"/>
    </location>
</feature>
<evidence type="ECO:0000256" key="1">
    <source>
        <dbReference type="ARBA" id="ARBA00022723"/>
    </source>
</evidence>
<dbReference type="Pfam" id="PF02892">
    <property type="entry name" value="zf-BED"/>
    <property type="match status" value="1"/>
</dbReference>
<reference evidence="6" key="1">
    <citation type="submission" date="2023-04" db="EMBL/GenBank/DDBJ databases">
        <title>Chromosome-level genome of Chaenocephalus aceratus.</title>
        <authorList>
            <person name="Park H."/>
        </authorList>
    </citation>
    <scope>NUCLEOTIDE SEQUENCE</scope>
    <source>
        <strain evidence="6">DE</strain>
        <tissue evidence="6">Muscle</tissue>
    </source>
</reference>
<keyword evidence="1" id="KW-0479">Metal-binding</keyword>
<dbReference type="EMBL" id="JASDAP010000022">
    <property type="protein sequence ID" value="KAK1883723.1"/>
    <property type="molecule type" value="Genomic_DNA"/>
</dbReference>
<dbReference type="Proteomes" id="UP001228049">
    <property type="component" value="Unassembled WGS sequence"/>
</dbReference>
<evidence type="ECO:0000256" key="2">
    <source>
        <dbReference type="ARBA" id="ARBA00022771"/>
    </source>
</evidence>
<accession>A0AAD9BJ87</accession>
<keyword evidence="7" id="KW-1185">Reference proteome</keyword>
<dbReference type="SMART" id="SM00614">
    <property type="entry name" value="ZnF_BED"/>
    <property type="match status" value="1"/>
</dbReference>
<keyword evidence="3" id="KW-0862">Zinc</keyword>
<dbReference type="GO" id="GO:0003677">
    <property type="term" value="F:DNA binding"/>
    <property type="evidence" value="ECO:0007669"/>
    <property type="project" value="InterPro"/>
</dbReference>
<name>A0AAD9BJ87_DISEL</name>
<dbReference type="InterPro" id="IPR003656">
    <property type="entry name" value="Znf_BED"/>
</dbReference>
<evidence type="ECO:0000256" key="4">
    <source>
        <dbReference type="PROSITE-ProRule" id="PRU00027"/>
    </source>
</evidence>
<dbReference type="InterPro" id="IPR036236">
    <property type="entry name" value="Znf_C2H2_sf"/>
</dbReference>
<evidence type="ECO:0000259" key="5">
    <source>
        <dbReference type="PROSITE" id="PS50808"/>
    </source>
</evidence>
<evidence type="ECO:0000313" key="7">
    <source>
        <dbReference type="Proteomes" id="UP001228049"/>
    </source>
</evidence>
<dbReference type="Gene3D" id="4.10.1050.10">
    <property type="entry name" value="At2g23090-like"/>
    <property type="match status" value="1"/>
</dbReference>